<comment type="subcellular location">
    <subcellularLocation>
        <location evidence="1">Cytoplasm</location>
    </subcellularLocation>
</comment>
<dbReference type="InterPro" id="IPR036388">
    <property type="entry name" value="WH-like_DNA-bd_sf"/>
</dbReference>
<dbReference type="GO" id="GO:0006355">
    <property type="term" value="P:regulation of DNA-templated transcription"/>
    <property type="evidence" value="ECO:0007669"/>
    <property type="project" value="InterPro"/>
</dbReference>
<dbReference type="InterPro" id="IPR011006">
    <property type="entry name" value="CheY-like_superfamily"/>
</dbReference>
<dbReference type="OrthoDB" id="9784252at2"/>
<dbReference type="CDD" id="cd00383">
    <property type="entry name" value="trans_reg_C"/>
    <property type="match status" value="1"/>
</dbReference>
<dbReference type="RefSeq" id="WP_011471135.1">
    <property type="nucleotide sequence ID" value="NC_007925.1"/>
</dbReference>
<keyword evidence="6 11" id="KW-0238">DNA-binding</keyword>
<gene>
    <name evidence="14" type="ordered locus">RPC_0655</name>
</gene>
<sequence>MRNEGALQSSDVVIAIVDDEPLIQSTLVSYFQNAGFAVRSAETADQLRRLMARERIDFILLDIRLPDGDGLTLMRDIRADSDVPVILITSRAEEADRIIGLELGADDYVTKPFSPREVLARVKTVLRRTRAVADPGRGKRLRRFAGWCLDLENHRLTSASGEPMRLTSAEFELLAALVRHPGRIMSRNDLLDVMSSREWDSNDRTVDVLVGRLRRKIEADPGKPQIIVTEYGLGYVFAEKVA</sequence>
<feature type="domain" description="Response regulatory" evidence="12">
    <location>
        <begin position="13"/>
        <end position="126"/>
    </location>
</feature>
<dbReference type="PANTHER" id="PTHR48111:SF58">
    <property type="entry name" value="TORCAD OPERON TRANSCRIPTIONAL REGULATORY PROTEIN TORR"/>
    <property type="match status" value="1"/>
</dbReference>
<name>Q21BK9_RHOPB</name>
<evidence type="ECO:0000259" key="12">
    <source>
        <dbReference type="PROSITE" id="PS50110"/>
    </source>
</evidence>
<keyword evidence="2" id="KW-0963">Cytoplasm</keyword>
<dbReference type="Gene3D" id="6.10.250.690">
    <property type="match status" value="1"/>
</dbReference>
<evidence type="ECO:0000256" key="7">
    <source>
        <dbReference type="ARBA" id="ARBA00023159"/>
    </source>
</evidence>
<feature type="domain" description="OmpR/PhoB-type" evidence="13">
    <location>
        <begin position="139"/>
        <end position="239"/>
    </location>
</feature>
<feature type="modified residue" description="4-aspartylphosphate" evidence="10">
    <location>
        <position position="62"/>
    </location>
</feature>
<reference evidence="14" key="1">
    <citation type="submission" date="2006-03" db="EMBL/GenBank/DDBJ databases">
        <title>Complete sequence of Rhodopseudomonas palustris BisB18.</title>
        <authorList>
            <consortium name="US DOE Joint Genome Institute"/>
            <person name="Copeland A."/>
            <person name="Lucas S."/>
            <person name="Lapidus A."/>
            <person name="Barry K."/>
            <person name="Detter J.C."/>
            <person name="Glavina del Rio T."/>
            <person name="Hammon N."/>
            <person name="Israni S."/>
            <person name="Dalin E."/>
            <person name="Tice H."/>
            <person name="Pitluck S."/>
            <person name="Chain P."/>
            <person name="Malfatti S."/>
            <person name="Shin M."/>
            <person name="Vergez L."/>
            <person name="Schmutz J."/>
            <person name="Larimer F."/>
            <person name="Land M."/>
            <person name="Hauser L."/>
            <person name="Pelletier D.A."/>
            <person name="Kyrpides N."/>
            <person name="Anderson I."/>
            <person name="Oda Y."/>
            <person name="Harwood C.S."/>
            <person name="Richardson P."/>
        </authorList>
    </citation>
    <scope>NUCLEOTIDE SEQUENCE [LARGE SCALE GENOMIC DNA]</scope>
    <source>
        <strain evidence="14">BisB18</strain>
    </source>
</reference>
<dbReference type="AlphaFoldDB" id="Q21BK9"/>
<evidence type="ECO:0000313" key="14">
    <source>
        <dbReference type="EMBL" id="ABD86227.1"/>
    </source>
</evidence>
<dbReference type="InterPro" id="IPR039420">
    <property type="entry name" value="WalR-like"/>
</dbReference>
<evidence type="ECO:0000259" key="13">
    <source>
        <dbReference type="PROSITE" id="PS51755"/>
    </source>
</evidence>
<dbReference type="SMART" id="SM00862">
    <property type="entry name" value="Trans_reg_C"/>
    <property type="match status" value="1"/>
</dbReference>
<evidence type="ECO:0000256" key="6">
    <source>
        <dbReference type="ARBA" id="ARBA00023125"/>
    </source>
</evidence>
<dbReference type="KEGG" id="rpc:RPC_0655"/>
<keyword evidence="4" id="KW-0902">Two-component regulatory system</keyword>
<dbReference type="SUPFAM" id="SSF46894">
    <property type="entry name" value="C-terminal effector domain of the bipartite response regulators"/>
    <property type="match status" value="1"/>
</dbReference>
<keyword evidence="8" id="KW-0804">Transcription</keyword>
<dbReference type="GO" id="GO:0000156">
    <property type="term" value="F:phosphorelay response regulator activity"/>
    <property type="evidence" value="ECO:0007669"/>
    <property type="project" value="TreeGrafter"/>
</dbReference>
<protein>
    <recommendedName>
        <fullName evidence="9">Regulatory protein VirG</fullName>
    </recommendedName>
</protein>
<dbReference type="Gene3D" id="3.40.50.2300">
    <property type="match status" value="1"/>
</dbReference>
<dbReference type="Pfam" id="PF00072">
    <property type="entry name" value="Response_reg"/>
    <property type="match status" value="1"/>
</dbReference>
<evidence type="ECO:0000256" key="4">
    <source>
        <dbReference type="ARBA" id="ARBA00023012"/>
    </source>
</evidence>
<dbReference type="FunFam" id="1.10.10.10:FF:000099">
    <property type="entry name" value="Two-component system response regulator TorR"/>
    <property type="match status" value="1"/>
</dbReference>
<evidence type="ECO:0000256" key="10">
    <source>
        <dbReference type="PROSITE-ProRule" id="PRU00169"/>
    </source>
</evidence>
<evidence type="ECO:0000256" key="1">
    <source>
        <dbReference type="ARBA" id="ARBA00004496"/>
    </source>
</evidence>
<dbReference type="Gene3D" id="1.10.10.10">
    <property type="entry name" value="Winged helix-like DNA-binding domain superfamily/Winged helix DNA-binding domain"/>
    <property type="match status" value="1"/>
</dbReference>
<dbReference type="InterPro" id="IPR001789">
    <property type="entry name" value="Sig_transdc_resp-reg_receiver"/>
</dbReference>
<dbReference type="PANTHER" id="PTHR48111">
    <property type="entry name" value="REGULATOR OF RPOS"/>
    <property type="match status" value="1"/>
</dbReference>
<dbReference type="PROSITE" id="PS50110">
    <property type="entry name" value="RESPONSE_REGULATORY"/>
    <property type="match status" value="1"/>
</dbReference>
<dbReference type="SMART" id="SM00448">
    <property type="entry name" value="REC"/>
    <property type="match status" value="1"/>
</dbReference>
<dbReference type="Pfam" id="PF00486">
    <property type="entry name" value="Trans_reg_C"/>
    <property type="match status" value="1"/>
</dbReference>
<dbReference type="GO" id="GO:0000976">
    <property type="term" value="F:transcription cis-regulatory region binding"/>
    <property type="evidence" value="ECO:0007669"/>
    <property type="project" value="TreeGrafter"/>
</dbReference>
<dbReference type="InterPro" id="IPR016032">
    <property type="entry name" value="Sig_transdc_resp-reg_C-effctor"/>
</dbReference>
<accession>Q21BK9</accession>
<keyword evidence="5" id="KW-0805">Transcription regulation</keyword>
<evidence type="ECO:0000256" key="8">
    <source>
        <dbReference type="ARBA" id="ARBA00023163"/>
    </source>
</evidence>
<dbReference type="InterPro" id="IPR001867">
    <property type="entry name" value="OmpR/PhoB-type_DNA-bd"/>
</dbReference>
<evidence type="ECO:0000256" key="3">
    <source>
        <dbReference type="ARBA" id="ARBA00022553"/>
    </source>
</evidence>
<organism evidence="14">
    <name type="scientific">Rhodopseudomonas palustris (strain BisB18)</name>
    <dbReference type="NCBI Taxonomy" id="316056"/>
    <lineage>
        <taxon>Bacteria</taxon>
        <taxon>Pseudomonadati</taxon>
        <taxon>Pseudomonadota</taxon>
        <taxon>Alphaproteobacteria</taxon>
        <taxon>Hyphomicrobiales</taxon>
        <taxon>Nitrobacteraceae</taxon>
        <taxon>Rhodopseudomonas</taxon>
    </lineage>
</organism>
<dbReference type="eggNOG" id="COG0745">
    <property type="taxonomic scope" value="Bacteria"/>
</dbReference>
<dbReference type="STRING" id="316056.RPC_0655"/>
<feature type="DNA-binding region" description="OmpR/PhoB-type" evidence="11">
    <location>
        <begin position="139"/>
        <end position="239"/>
    </location>
</feature>
<evidence type="ECO:0000256" key="11">
    <source>
        <dbReference type="PROSITE-ProRule" id="PRU01091"/>
    </source>
</evidence>
<evidence type="ECO:0000256" key="5">
    <source>
        <dbReference type="ARBA" id="ARBA00023015"/>
    </source>
</evidence>
<dbReference type="SUPFAM" id="SSF52172">
    <property type="entry name" value="CheY-like"/>
    <property type="match status" value="1"/>
</dbReference>
<keyword evidence="3 10" id="KW-0597">Phosphoprotein</keyword>
<dbReference type="HOGENOM" id="CLU_000445_30_4_5"/>
<dbReference type="GO" id="GO:0005829">
    <property type="term" value="C:cytosol"/>
    <property type="evidence" value="ECO:0007669"/>
    <property type="project" value="TreeGrafter"/>
</dbReference>
<evidence type="ECO:0000256" key="9">
    <source>
        <dbReference type="ARBA" id="ARBA00067337"/>
    </source>
</evidence>
<evidence type="ECO:0000256" key="2">
    <source>
        <dbReference type="ARBA" id="ARBA00022490"/>
    </source>
</evidence>
<dbReference type="GO" id="GO:0032993">
    <property type="term" value="C:protein-DNA complex"/>
    <property type="evidence" value="ECO:0007669"/>
    <property type="project" value="TreeGrafter"/>
</dbReference>
<proteinExistence type="predicted"/>
<dbReference type="EMBL" id="CP000301">
    <property type="protein sequence ID" value="ABD86227.1"/>
    <property type="molecule type" value="Genomic_DNA"/>
</dbReference>
<keyword evidence="7" id="KW-0010">Activator</keyword>
<dbReference type="PROSITE" id="PS51755">
    <property type="entry name" value="OMPR_PHOB"/>
    <property type="match status" value="1"/>
</dbReference>